<evidence type="ECO:0008006" key="3">
    <source>
        <dbReference type="Google" id="ProtNLM"/>
    </source>
</evidence>
<dbReference type="InterPro" id="IPR036063">
    <property type="entry name" value="Smr_dom_sf"/>
</dbReference>
<dbReference type="Proteomes" id="UP000179807">
    <property type="component" value="Unassembled WGS sequence"/>
</dbReference>
<reference evidence="1" key="1">
    <citation type="submission" date="2016-10" db="EMBL/GenBank/DDBJ databases">
        <authorList>
            <person name="Benchimol M."/>
            <person name="Almeida L.G."/>
            <person name="Vasconcelos A.T."/>
            <person name="Perreira-Neves A."/>
            <person name="Rosa I.A."/>
            <person name="Tasca T."/>
            <person name="Bogo M.R."/>
            <person name="de Souza W."/>
        </authorList>
    </citation>
    <scope>NUCLEOTIDE SEQUENCE [LARGE SCALE GENOMIC DNA]</scope>
    <source>
        <strain evidence="1">K</strain>
    </source>
</reference>
<accession>A0A1J4JU40</accession>
<dbReference type="GeneID" id="94842383"/>
<dbReference type="AlphaFoldDB" id="A0A1J4JU40"/>
<organism evidence="1 2">
    <name type="scientific">Tritrichomonas foetus</name>
    <dbReference type="NCBI Taxonomy" id="1144522"/>
    <lineage>
        <taxon>Eukaryota</taxon>
        <taxon>Metamonada</taxon>
        <taxon>Parabasalia</taxon>
        <taxon>Tritrichomonadida</taxon>
        <taxon>Tritrichomonadidae</taxon>
        <taxon>Tritrichomonas</taxon>
    </lineage>
</organism>
<sequence>MNEKRFDAVNFQNNILCEYMLSRGASQYSIDQLKNDDIKNDVLSERIQYATSLMNDDFIPPYWDAFTQYEISPTPNIYKKRIDLHGYTHSGARQYIRRFLLTLDRKYEADLLFITGVGKHNKENFAMSDILISICEELGFPKPIQNIKNPGRYQLFVPALLEEEEPS</sequence>
<name>A0A1J4JU40_9EUKA</name>
<proteinExistence type="predicted"/>
<gene>
    <name evidence="1" type="ORF">TRFO_31009</name>
</gene>
<evidence type="ECO:0000313" key="1">
    <source>
        <dbReference type="EMBL" id="OHT01992.1"/>
    </source>
</evidence>
<dbReference type="Gene3D" id="3.30.1370.110">
    <property type="match status" value="1"/>
</dbReference>
<keyword evidence="2" id="KW-1185">Reference proteome</keyword>
<evidence type="ECO:0000313" key="2">
    <source>
        <dbReference type="Proteomes" id="UP000179807"/>
    </source>
</evidence>
<dbReference type="SUPFAM" id="SSF160443">
    <property type="entry name" value="SMR domain-like"/>
    <property type="match status" value="1"/>
</dbReference>
<dbReference type="VEuPathDB" id="TrichDB:TRFO_31009"/>
<dbReference type="EMBL" id="MLAK01000886">
    <property type="protein sequence ID" value="OHT01992.1"/>
    <property type="molecule type" value="Genomic_DNA"/>
</dbReference>
<comment type="caution">
    <text evidence="1">The sequence shown here is derived from an EMBL/GenBank/DDBJ whole genome shotgun (WGS) entry which is preliminary data.</text>
</comment>
<protein>
    <recommendedName>
        <fullName evidence="3">Smr domain-containing protein</fullName>
    </recommendedName>
</protein>
<dbReference type="RefSeq" id="XP_068355128.1">
    <property type="nucleotide sequence ID" value="XM_068507679.1"/>
</dbReference>